<evidence type="ECO:0000313" key="9">
    <source>
        <dbReference type="EMBL" id="KAB2333431.1"/>
    </source>
</evidence>
<evidence type="ECO:0000256" key="2">
    <source>
        <dbReference type="ARBA" id="ARBA00007998"/>
    </source>
</evidence>
<keyword evidence="3" id="KW-0813">Transport</keyword>
<keyword evidence="7 8" id="KW-0472">Membrane</keyword>
<feature type="transmembrane region" description="Helical" evidence="8">
    <location>
        <begin position="84"/>
        <end position="106"/>
    </location>
</feature>
<accession>A0A7V7UVQ8</accession>
<dbReference type="AlphaFoldDB" id="A0A7V7UVQ8"/>
<keyword evidence="6 8" id="KW-1133">Transmembrane helix</keyword>
<dbReference type="Gene3D" id="1.20.1740.10">
    <property type="entry name" value="Amino acid/polyamine transporter I"/>
    <property type="match status" value="1"/>
</dbReference>
<keyword evidence="5 8" id="KW-0812">Transmembrane</keyword>
<name>A0A7V7UVQ8_9BACI</name>
<dbReference type="EMBL" id="WBOT01000002">
    <property type="protein sequence ID" value="KAB2333431.1"/>
    <property type="molecule type" value="Genomic_DNA"/>
</dbReference>
<feature type="transmembrane region" description="Helical" evidence="8">
    <location>
        <begin position="12"/>
        <end position="30"/>
    </location>
</feature>
<gene>
    <name evidence="9" type="ORF">F7732_04880</name>
</gene>
<dbReference type="GO" id="GO:0009847">
    <property type="term" value="P:spore germination"/>
    <property type="evidence" value="ECO:0007669"/>
    <property type="project" value="InterPro"/>
</dbReference>
<comment type="subcellular location">
    <subcellularLocation>
        <location evidence="1">Membrane</location>
        <topology evidence="1">Multi-pass membrane protein</topology>
    </subcellularLocation>
</comment>
<dbReference type="GO" id="GO:0016020">
    <property type="term" value="C:membrane"/>
    <property type="evidence" value="ECO:0007669"/>
    <property type="project" value="UniProtKB-SubCell"/>
</dbReference>
<dbReference type="PANTHER" id="PTHR34975">
    <property type="entry name" value="SPORE GERMINATION PROTEIN A2"/>
    <property type="match status" value="1"/>
</dbReference>
<comment type="caution">
    <text evidence="9">The sequence shown here is derived from an EMBL/GenBank/DDBJ whole genome shotgun (WGS) entry which is preliminary data.</text>
</comment>
<dbReference type="NCBIfam" id="TIGR00912">
    <property type="entry name" value="2A0309"/>
    <property type="match status" value="1"/>
</dbReference>
<keyword evidence="10" id="KW-1185">Reference proteome</keyword>
<feature type="transmembrane region" description="Helical" evidence="8">
    <location>
        <begin position="332"/>
        <end position="352"/>
    </location>
</feature>
<feature type="transmembrane region" description="Helical" evidence="8">
    <location>
        <begin position="42"/>
        <end position="63"/>
    </location>
</feature>
<evidence type="ECO:0000313" key="10">
    <source>
        <dbReference type="Proteomes" id="UP000441354"/>
    </source>
</evidence>
<evidence type="ECO:0000256" key="7">
    <source>
        <dbReference type="ARBA" id="ARBA00023136"/>
    </source>
</evidence>
<sequence>MEQKEVQVSPFLVFFLIHGIQVGVGILGFQRIIIKSAGNDGWIAVIAAGIIVSLVIAIQYNLLNRHKNDIFQIQKELFGKFIGSLFGLIWIVNWIVLTVTVLRSFIEVVEVWVFSTINIYLFALIFVILIYYCLTGGFRVVTGICVLGTIIPLYLYLTFLFPLKYTHMHNLLPIWNHSIKEMSVATKDMALSYLGFSTLLMYYPYIKHAKSSQKWAHYGNILTCFIYLFLMIITIGYFSEKQISHHIWATLSLWKIVELPFVERFEYIGITSWVLMILPNICLFVWAAAQGIGRIIKIKQKKVVLFILLIVYILTVLINGRDQIDSLNHLTANLGLYMLFGYIPIICLYSYVRSKFKEKKK</sequence>
<evidence type="ECO:0000256" key="3">
    <source>
        <dbReference type="ARBA" id="ARBA00022448"/>
    </source>
</evidence>
<feature type="transmembrane region" description="Helical" evidence="8">
    <location>
        <begin position="303"/>
        <end position="320"/>
    </location>
</feature>
<evidence type="ECO:0000256" key="1">
    <source>
        <dbReference type="ARBA" id="ARBA00004141"/>
    </source>
</evidence>
<dbReference type="Proteomes" id="UP000441354">
    <property type="component" value="Unassembled WGS sequence"/>
</dbReference>
<dbReference type="Pfam" id="PF03845">
    <property type="entry name" value="Spore_permease"/>
    <property type="match status" value="1"/>
</dbReference>
<dbReference type="PANTHER" id="PTHR34975:SF2">
    <property type="entry name" value="SPORE GERMINATION PROTEIN A2"/>
    <property type="match status" value="1"/>
</dbReference>
<organism evidence="9 10">
    <name type="scientific">Bacillus mesophilum</name>
    <dbReference type="NCBI Taxonomy" id="1071718"/>
    <lineage>
        <taxon>Bacteria</taxon>
        <taxon>Bacillati</taxon>
        <taxon>Bacillota</taxon>
        <taxon>Bacilli</taxon>
        <taxon>Bacillales</taxon>
        <taxon>Bacillaceae</taxon>
        <taxon>Bacillus</taxon>
    </lineage>
</organism>
<feature type="transmembrane region" description="Helical" evidence="8">
    <location>
        <begin position="141"/>
        <end position="163"/>
    </location>
</feature>
<dbReference type="InterPro" id="IPR004761">
    <property type="entry name" value="Spore_GerAB"/>
</dbReference>
<reference evidence="9 10" key="1">
    <citation type="journal article" date="2014" name="Arch. Microbiol.">
        <title>Bacillus mesophilum sp. nov., strain IITR-54T, a novel 4-chlorobiphenyl dechlorinating bacterium.</title>
        <authorList>
            <person name="Manickam N."/>
            <person name="Singh N.K."/>
            <person name="Bajaj A."/>
            <person name="Kumar R.M."/>
            <person name="Kaur G."/>
            <person name="Kaur N."/>
            <person name="Bala M."/>
            <person name="Kumar A."/>
            <person name="Mayilraj S."/>
        </authorList>
    </citation>
    <scope>NUCLEOTIDE SEQUENCE [LARGE SCALE GENOMIC DNA]</scope>
    <source>
        <strain evidence="9 10">IITR-54</strain>
    </source>
</reference>
<protein>
    <submittedName>
        <fullName evidence="9">GerAB/ArcD/ProY family transporter</fullName>
    </submittedName>
</protein>
<proteinExistence type="inferred from homology"/>
<dbReference type="OrthoDB" id="2380240at2"/>
<feature type="transmembrane region" description="Helical" evidence="8">
    <location>
        <begin position="267"/>
        <end position="291"/>
    </location>
</feature>
<feature type="transmembrane region" description="Helical" evidence="8">
    <location>
        <begin position="112"/>
        <end position="134"/>
    </location>
</feature>
<evidence type="ECO:0000256" key="8">
    <source>
        <dbReference type="SAM" id="Phobius"/>
    </source>
</evidence>
<dbReference type="RefSeq" id="WP_151572667.1">
    <property type="nucleotide sequence ID" value="NZ_WBOT01000002.1"/>
</dbReference>
<feature type="transmembrane region" description="Helical" evidence="8">
    <location>
        <begin position="218"/>
        <end position="238"/>
    </location>
</feature>
<comment type="similarity">
    <text evidence="2">Belongs to the amino acid-polyamine-organocation (APC) superfamily. Spore germination protein (SGP) (TC 2.A.3.9) family.</text>
</comment>
<keyword evidence="4" id="KW-0309">Germination</keyword>
<feature type="transmembrane region" description="Helical" evidence="8">
    <location>
        <begin position="190"/>
        <end position="206"/>
    </location>
</feature>
<evidence type="ECO:0000256" key="4">
    <source>
        <dbReference type="ARBA" id="ARBA00022544"/>
    </source>
</evidence>
<evidence type="ECO:0000256" key="6">
    <source>
        <dbReference type="ARBA" id="ARBA00022989"/>
    </source>
</evidence>
<evidence type="ECO:0000256" key="5">
    <source>
        <dbReference type="ARBA" id="ARBA00022692"/>
    </source>
</evidence>